<dbReference type="CDD" id="cd06293">
    <property type="entry name" value="PBP1_LacI-like"/>
    <property type="match status" value="1"/>
</dbReference>
<evidence type="ECO:0000313" key="6">
    <source>
        <dbReference type="EMBL" id="SCL26290.1"/>
    </source>
</evidence>
<dbReference type="InterPro" id="IPR046335">
    <property type="entry name" value="LacI/GalR-like_sensor"/>
</dbReference>
<feature type="domain" description="HTH lacI-type" evidence="5">
    <location>
        <begin position="1"/>
        <end position="47"/>
    </location>
</feature>
<dbReference type="SMART" id="SM00354">
    <property type="entry name" value="HTH_LACI"/>
    <property type="match status" value="1"/>
</dbReference>
<evidence type="ECO:0000259" key="5">
    <source>
        <dbReference type="PROSITE" id="PS50932"/>
    </source>
</evidence>
<dbReference type="InterPro" id="IPR000843">
    <property type="entry name" value="HTH_LacI"/>
</dbReference>
<evidence type="ECO:0000256" key="1">
    <source>
        <dbReference type="ARBA" id="ARBA00023015"/>
    </source>
</evidence>
<dbReference type="Proteomes" id="UP000199413">
    <property type="component" value="Unassembled WGS sequence"/>
</dbReference>
<gene>
    <name evidence="6" type="ORF">GA0070624_3276</name>
</gene>
<evidence type="ECO:0000256" key="3">
    <source>
        <dbReference type="ARBA" id="ARBA00023163"/>
    </source>
</evidence>
<dbReference type="CDD" id="cd01392">
    <property type="entry name" value="HTH_LacI"/>
    <property type="match status" value="1"/>
</dbReference>
<accession>A0A1C6S9Y7</accession>
<evidence type="ECO:0000313" key="7">
    <source>
        <dbReference type="Proteomes" id="UP000199413"/>
    </source>
</evidence>
<dbReference type="SUPFAM" id="SSF47413">
    <property type="entry name" value="lambda repressor-like DNA-binding domains"/>
    <property type="match status" value="1"/>
</dbReference>
<dbReference type="Pfam" id="PF13377">
    <property type="entry name" value="Peripla_BP_3"/>
    <property type="match status" value="1"/>
</dbReference>
<dbReference type="GO" id="GO:0003700">
    <property type="term" value="F:DNA-binding transcription factor activity"/>
    <property type="evidence" value="ECO:0007669"/>
    <property type="project" value="TreeGrafter"/>
</dbReference>
<keyword evidence="1" id="KW-0805">Transcription regulation</keyword>
<evidence type="ECO:0000256" key="2">
    <source>
        <dbReference type="ARBA" id="ARBA00023125"/>
    </source>
</evidence>
<dbReference type="Gene3D" id="1.10.260.40">
    <property type="entry name" value="lambda repressor-like DNA-binding domains"/>
    <property type="match status" value="1"/>
</dbReference>
<sequence length="347" mass="37458">MAGVSVGTVSNVLNRPDIVAEATRRRVLDAIRQLGFVRNESARQLRAGHSRTIGLVVLDVANPFFTDVARGVEDSANDAGLAVILCNSDDDPAKESRYLDLLEEQRVQGILITPVTATNQRLEQLRKRGTPIVLLDRRATDDTQCSVAVNDVLGGELAVGHLLAQGHTHLAFVGGPFTTRQVQERQQGALQAMRAAGRDPGELHIIETSALNVAAGRDAAARLAGTMPRPTAVFCANDLLALGVLQEMTRRGVRVPHDLAIVGYDDIEFAAAAAVPLSSVRQPRQLLGRTAAELLIEEATEDSSHLHRQVVFDPELVVRDSSDQKIGRRSRHRLPIREAGTATRGSA</sequence>
<reference evidence="7" key="1">
    <citation type="submission" date="2016-06" db="EMBL/GenBank/DDBJ databases">
        <authorList>
            <person name="Varghese N."/>
            <person name="Submissions Spin"/>
        </authorList>
    </citation>
    <scope>NUCLEOTIDE SEQUENCE [LARGE SCALE GENOMIC DNA]</scope>
    <source>
        <strain evidence="7">DSM 45431</strain>
    </source>
</reference>
<keyword evidence="3" id="KW-0804">Transcription</keyword>
<dbReference type="Pfam" id="PF00356">
    <property type="entry name" value="LacI"/>
    <property type="match status" value="1"/>
</dbReference>
<dbReference type="EMBL" id="FMHV01000002">
    <property type="protein sequence ID" value="SCL26290.1"/>
    <property type="molecule type" value="Genomic_DNA"/>
</dbReference>
<keyword evidence="7" id="KW-1185">Reference proteome</keyword>
<feature type="region of interest" description="Disordered" evidence="4">
    <location>
        <begin position="323"/>
        <end position="347"/>
    </location>
</feature>
<dbReference type="AlphaFoldDB" id="A0A1C6S9Y7"/>
<dbReference type="PROSITE" id="PS50932">
    <property type="entry name" value="HTH_LACI_2"/>
    <property type="match status" value="1"/>
</dbReference>
<dbReference type="PANTHER" id="PTHR30146:SF109">
    <property type="entry name" value="HTH-TYPE TRANSCRIPTIONAL REGULATOR GALS"/>
    <property type="match status" value="1"/>
</dbReference>
<dbReference type="SUPFAM" id="SSF53822">
    <property type="entry name" value="Periplasmic binding protein-like I"/>
    <property type="match status" value="1"/>
</dbReference>
<dbReference type="STRING" id="568872.GA0070624_3276"/>
<dbReference type="InterPro" id="IPR028082">
    <property type="entry name" value="Peripla_BP_I"/>
</dbReference>
<keyword evidence="2" id="KW-0238">DNA-binding</keyword>
<dbReference type="Gene3D" id="3.40.50.2300">
    <property type="match status" value="2"/>
</dbReference>
<organism evidence="6 7">
    <name type="scientific">Micromonospora rhizosphaerae</name>
    <dbReference type="NCBI Taxonomy" id="568872"/>
    <lineage>
        <taxon>Bacteria</taxon>
        <taxon>Bacillati</taxon>
        <taxon>Actinomycetota</taxon>
        <taxon>Actinomycetes</taxon>
        <taxon>Micromonosporales</taxon>
        <taxon>Micromonosporaceae</taxon>
        <taxon>Micromonospora</taxon>
    </lineage>
</organism>
<name>A0A1C6S9Y7_9ACTN</name>
<dbReference type="InterPro" id="IPR010982">
    <property type="entry name" value="Lambda_DNA-bd_dom_sf"/>
</dbReference>
<dbReference type="GO" id="GO:0000976">
    <property type="term" value="F:transcription cis-regulatory region binding"/>
    <property type="evidence" value="ECO:0007669"/>
    <property type="project" value="TreeGrafter"/>
</dbReference>
<protein>
    <submittedName>
        <fullName evidence="6">Transcriptional regulator, LacI family</fullName>
    </submittedName>
</protein>
<proteinExistence type="predicted"/>
<dbReference type="PANTHER" id="PTHR30146">
    <property type="entry name" value="LACI-RELATED TRANSCRIPTIONAL REPRESSOR"/>
    <property type="match status" value="1"/>
</dbReference>
<evidence type="ECO:0000256" key="4">
    <source>
        <dbReference type="SAM" id="MobiDB-lite"/>
    </source>
</evidence>